<dbReference type="EMBL" id="JBHMDO010000021">
    <property type="protein sequence ID" value="MFB9326535.1"/>
    <property type="molecule type" value="Genomic_DNA"/>
</dbReference>
<evidence type="ECO:0000256" key="2">
    <source>
        <dbReference type="ARBA" id="ARBA00023125"/>
    </source>
</evidence>
<dbReference type="Proteomes" id="UP001589747">
    <property type="component" value="Unassembled WGS sequence"/>
</dbReference>
<evidence type="ECO:0000313" key="7">
    <source>
        <dbReference type="EMBL" id="MFB9326535.1"/>
    </source>
</evidence>
<evidence type="ECO:0000259" key="6">
    <source>
        <dbReference type="PROSITE" id="PS50110"/>
    </source>
</evidence>
<dbReference type="InterPro" id="IPR009057">
    <property type="entry name" value="Homeodomain-like_sf"/>
</dbReference>
<dbReference type="PROSITE" id="PS50110">
    <property type="entry name" value="RESPONSE_REGULATORY"/>
    <property type="match status" value="1"/>
</dbReference>
<dbReference type="PRINTS" id="PR00032">
    <property type="entry name" value="HTHARAC"/>
</dbReference>
<dbReference type="SUPFAM" id="SSF46689">
    <property type="entry name" value="Homeodomain-like"/>
    <property type="match status" value="2"/>
</dbReference>
<evidence type="ECO:0000256" key="4">
    <source>
        <dbReference type="PROSITE-ProRule" id="PRU00169"/>
    </source>
</evidence>
<dbReference type="InterPro" id="IPR018062">
    <property type="entry name" value="HTH_AraC-typ_CS"/>
</dbReference>
<dbReference type="PROSITE" id="PS00041">
    <property type="entry name" value="HTH_ARAC_FAMILY_1"/>
    <property type="match status" value="1"/>
</dbReference>
<dbReference type="RefSeq" id="WP_377493936.1">
    <property type="nucleotide sequence ID" value="NZ_JBHMDO010000021.1"/>
</dbReference>
<dbReference type="SUPFAM" id="SSF52172">
    <property type="entry name" value="CheY-like"/>
    <property type="match status" value="1"/>
</dbReference>
<dbReference type="InterPro" id="IPR001789">
    <property type="entry name" value="Sig_transdc_resp-reg_receiver"/>
</dbReference>
<dbReference type="InterPro" id="IPR011006">
    <property type="entry name" value="CheY-like_superfamily"/>
</dbReference>
<keyword evidence="1" id="KW-0805">Transcription regulation</keyword>
<feature type="domain" description="Response regulatory" evidence="6">
    <location>
        <begin position="4"/>
        <end position="121"/>
    </location>
</feature>
<dbReference type="CDD" id="cd17536">
    <property type="entry name" value="REC_YesN-like"/>
    <property type="match status" value="1"/>
</dbReference>
<dbReference type="InterPro" id="IPR020449">
    <property type="entry name" value="Tscrpt_reg_AraC-type_HTH"/>
</dbReference>
<dbReference type="SMART" id="SM00342">
    <property type="entry name" value="HTH_ARAC"/>
    <property type="match status" value="1"/>
</dbReference>
<evidence type="ECO:0000259" key="5">
    <source>
        <dbReference type="PROSITE" id="PS01124"/>
    </source>
</evidence>
<accession>A0ABV5KNR7</accession>
<evidence type="ECO:0000256" key="1">
    <source>
        <dbReference type="ARBA" id="ARBA00023015"/>
    </source>
</evidence>
<feature type="modified residue" description="4-aspartylphosphate" evidence="4">
    <location>
        <position position="56"/>
    </location>
</feature>
<dbReference type="PROSITE" id="PS01124">
    <property type="entry name" value="HTH_ARAC_FAMILY_2"/>
    <property type="match status" value="1"/>
</dbReference>
<evidence type="ECO:0000313" key="8">
    <source>
        <dbReference type="Proteomes" id="UP001589747"/>
    </source>
</evidence>
<keyword evidence="3" id="KW-0804">Transcription</keyword>
<name>A0ABV5KNR7_9BACL</name>
<organism evidence="7 8">
    <name type="scientific">Paenibacillus aurantiacus</name>
    <dbReference type="NCBI Taxonomy" id="1936118"/>
    <lineage>
        <taxon>Bacteria</taxon>
        <taxon>Bacillati</taxon>
        <taxon>Bacillota</taxon>
        <taxon>Bacilli</taxon>
        <taxon>Bacillales</taxon>
        <taxon>Paenibacillaceae</taxon>
        <taxon>Paenibacillus</taxon>
    </lineage>
</organism>
<dbReference type="Pfam" id="PF12833">
    <property type="entry name" value="HTH_18"/>
    <property type="match status" value="1"/>
</dbReference>
<dbReference type="PANTHER" id="PTHR43280:SF2">
    <property type="entry name" value="HTH-TYPE TRANSCRIPTIONAL REGULATOR EXSA"/>
    <property type="match status" value="1"/>
</dbReference>
<keyword evidence="2" id="KW-0238">DNA-binding</keyword>
<comment type="caution">
    <text evidence="7">The sequence shown here is derived from an EMBL/GenBank/DDBJ whole genome shotgun (WGS) entry which is preliminary data.</text>
</comment>
<reference evidence="7 8" key="1">
    <citation type="submission" date="2024-09" db="EMBL/GenBank/DDBJ databases">
        <authorList>
            <person name="Sun Q."/>
            <person name="Mori K."/>
        </authorList>
    </citation>
    <scope>NUCLEOTIDE SEQUENCE [LARGE SCALE GENOMIC DNA]</scope>
    <source>
        <strain evidence="7 8">TISTR 2452</strain>
    </source>
</reference>
<sequence>MMYKAMLVDDDAPMLKYLNKLLPWRELGVAVAATAQSGAKALERFKEEAPQLVITDIGMPHMDGLALAAELRAIRPDVRIIFLTCHEDFHYARKAVQLDADDYLIKDELTADSLRHSVEKSIRLLQAQQDRASQLSYRDEVERNRDVLKQAFWKQVSGGDHSEVALASGRRLGIDWRAPYFMLGLVHIDFASLLRGYGLKDAPLLHYALYNIAQEMAHDLGGMTVFAEEGRGLVCLLNYERNLAVNTLALFRRFAEDLAAKAEAYLRIALTICHSGETQGLGGLAGMVQELKRFSRTRMFYEQGGVVAISRQPEETAALASAFEADREKEQLITAFRDRDLAAMLAIVDELAAKAEQARAPRAQVVAVFAQWVRLLEAEAGYDKENALFLTELQHAVRLAETAQSVKTRLASIVHALPESPAAYAIDPKPKQIDRYITEHLSENVSLVTMASHLYMNPSYFSRYFKKMTGVNFTDYVHRFKMNIALQMMRDKDATIEMISVRLGYSDRTYFSKVFKKYMGMSPGDYRGNGTKGV</sequence>
<dbReference type="SMART" id="SM00448">
    <property type="entry name" value="REC"/>
    <property type="match status" value="1"/>
</dbReference>
<gene>
    <name evidence="7" type="ORF">ACFFSY_11480</name>
</gene>
<evidence type="ECO:0000256" key="3">
    <source>
        <dbReference type="ARBA" id="ARBA00023163"/>
    </source>
</evidence>
<feature type="domain" description="HTH araC/xylS-type" evidence="5">
    <location>
        <begin position="431"/>
        <end position="529"/>
    </location>
</feature>
<dbReference type="Gene3D" id="3.40.50.2300">
    <property type="match status" value="1"/>
</dbReference>
<keyword evidence="4" id="KW-0597">Phosphoprotein</keyword>
<keyword evidence="8" id="KW-1185">Reference proteome</keyword>
<protein>
    <submittedName>
        <fullName evidence="7">Response regulator</fullName>
    </submittedName>
</protein>
<dbReference type="Pfam" id="PF00072">
    <property type="entry name" value="Response_reg"/>
    <property type="match status" value="1"/>
</dbReference>
<proteinExistence type="predicted"/>
<dbReference type="Gene3D" id="1.10.10.60">
    <property type="entry name" value="Homeodomain-like"/>
    <property type="match status" value="2"/>
</dbReference>
<dbReference type="InterPro" id="IPR018060">
    <property type="entry name" value="HTH_AraC"/>
</dbReference>
<dbReference type="PANTHER" id="PTHR43280">
    <property type="entry name" value="ARAC-FAMILY TRANSCRIPTIONAL REGULATOR"/>
    <property type="match status" value="1"/>
</dbReference>